<dbReference type="Proteomes" id="UP000029444">
    <property type="component" value="Unassembled WGS sequence"/>
</dbReference>
<organism evidence="2 3">
    <name type="scientific">Alcanivorax nanhaiticus</name>
    <dbReference type="NCBI Taxonomy" id="1177154"/>
    <lineage>
        <taxon>Bacteria</taxon>
        <taxon>Pseudomonadati</taxon>
        <taxon>Pseudomonadota</taxon>
        <taxon>Gammaproteobacteria</taxon>
        <taxon>Oceanospirillales</taxon>
        <taxon>Alcanivoracaceae</taxon>
        <taxon>Alcanivorax</taxon>
    </lineage>
</organism>
<dbReference type="Gene3D" id="3.90.226.10">
    <property type="entry name" value="2-enoyl-CoA Hydratase, Chain A, domain 1"/>
    <property type="match status" value="1"/>
</dbReference>
<dbReference type="OrthoDB" id="9807606at2"/>
<comment type="caution">
    <text evidence="2">The sequence shown here is derived from an EMBL/GenBank/DDBJ whole genome shotgun (WGS) entry which is preliminary data.</text>
</comment>
<gene>
    <name evidence="2" type="ORF">Y5S_02057</name>
</gene>
<evidence type="ECO:0000256" key="1">
    <source>
        <dbReference type="ARBA" id="ARBA00005254"/>
    </source>
</evidence>
<dbReference type="eggNOG" id="COG1024">
    <property type="taxonomic scope" value="Bacteria"/>
</dbReference>
<sequence length="288" mass="32010">MQYQDIKTELSENILTITLNRPERLNAFTLRMKDELVHALESADGNDEVRAIIVTGAGKVFCAGMEMEPEGGGNLFGYDDAEGMDAPLETIRDSGGELSMAIYHCRKPVIGAINGAAVGVGITMTLPMDIRLVAENSKIGFVFTQRGITPEACSSWFLPRVVGRQKALEWVLSGDIFMAEEGVEAGLFHSAHDKSEVVDVARCMARKLIAKSSPVAVALARHMLWRNPEFDHPLQAHVVESKMIYWSHSFWDGRDGFDAFLEKRAPRFETPLSEVPKQFAFWPEPPLE</sequence>
<evidence type="ECO:0000313" key="3">
    <source>
        <dbReference type="Proteomes" id="UP000029444"/>
    </source>
</evidence>
<dbReference type="GO" id="GO:0003824">
    <property type="term" value="F:catalytic activity"/>
    <property type="evidence" value="ECO:0007669"/>
    <property type="project" value="UniProtKB-ARBA"/>
</dbReference>
<dbReference type="Pfam" id="PF00378">
    <property type="entry name" value="ECH_1"/>
    <property type="match status" value="1"/>
</dbReference>
<reference evidence="2 3" key="1">
    <citation type="submission" date="2012-09" db="EMBL/GenBank/DDBJ databases">
        <title>Genome Sequence of alkane-degrading Bacterium Alcanivorax sp. 19-m-6.</title>
        <authorList>
            <person name="Lai Q."/>
            <person name="Shao Z."/>
        </authorList>
    </citation>
    <scope>NUCLEOTIDE SEQUENCE [LARGE SCALE GENOMIC DNA]</scope>
    <source>
        <strain evidence="2 3">19-m-6</strain>
    </source>
</reference>
<dbReference type="NCBIfam" id="NF006109">
    <property type="entry name" value="PRK08260.1"/>
    <property type="match status" value="1"/>
</dbReference>
<evidence type="ECO:0000313" key="2">
    <source>
        <dbReference type="EMBL" id="KGD64691.1"/>
    </source>
</evidence>
<dbReference type="InterPro" id="IPR051053">
    <property type="entry name" value="ECH/Chromodomain_protein"/>
</dbReference>
<dbReference type="SUPFAM" id="SSF52096">
    <property type="entry name" value="ClpP/crotonase"/>
    <property type="match status" value="1"/>
</dbReference>
<accession>A0A095SJ64</accession>
<dbReference type="CDD" id="cd06558">
    <property type="entry name" value="crotonase-like"/>
    <property type="match status" value="1"/>
</dbReference>
<dbReference type="InterPro" id="IPR029045">
    <property type="entry name" value="ClpP/crotonase-like_dom_sf"/>
</dbReference>
<dbReference type="PATRIC" id="fig|1177154.3.peg.2091"/>
<name>A0A095SJ64_9GAMM</name>
<dbReference type="AlphaFoldDB" id="A0A095SJ64"/>
<protein>
    <submittedName>
        <fullName evidence="2">Enoyl-CoA hydratase</fullName>
    </submittedName>
</protein>
<dbReference type="InterPro" id="IPR001753">
    <property type="entry name" value="Enoyl-CoA_hydra/iso"/>
</dbReference>
<proteinExistence type="inferred from homology"/>
<comment type="similarity">
    <text evidence="1">Belongs to the enoyl-CoA hydratase/isomerase family.</text>
</comment>
<keyword evidence="3" id="KW-1185">Reference proteome</keyword>
<dbReference type="STRING" id="1177154.Y5S_02057"/>
<dbReference type="PANTHER" id="PTHR43684">
    <property type="match status" value="1"/>
</dbReference>
<dbReference type="EMBL" id="ARXV01000007">
    <property type="protein sequence ID" value="KGD64691.1"/>
    <property type="molecule type" value="Genomic_DNA"/>
</dbReference>
<dbReference type="RefSeq" id="WP_035232789.1">
    <property type="nucleotide sequence ID" value="NZ_ARXV01000007.1"/>
</dbReference>
<dbReference type="PANTHER" id="PTHR43684:SF4">
    <property type="entry name" value="ENOYL-COA HYDRATASE_ISOMERASE FAMILY PROTEIN (AFU_ORTHOLOGUE AFUA_1G01890)"/>
    <property type="match status" value="1"/>
</dbReference>